<dbReference type="AlphaFoldDB" id="A0A348B254"/>
<feature type="transmembrane region" description="Helical" evidence="1">
    <location>
        <begin position="82"/>
        <end position="101"/>
    </location>
</feature>
<dbReference type="NCBIfam" id="NF041179">
    <property type="entry name" value="TQO_large_DoxD"/>
    <property type="match status" value="1"/>
</dbReference>
<organism evidence="3 5">
    <name type="scientific">Sulfodiicoccus acidiphilus</name>
    <dbReference type="NCBI Taxonomy" id="1670455"/>
    <lineage>
        <taxon>Archaea</taxon>
        <taxon>Thermoproteota</taxon>
        <taxon>Thermoprotei</taxon>
        <taxon>Sulfolobales</taxon>
        <taxon>Sulfolobaceae</taxon>
        <taxon>Sulfodiicoccus</taxon>
    </lineage>
</organism>
<evidence type="ECO:0000313" key="4">
    <source>
        <dbReference type="EMBL" id="GGT90742.1"/>
    </source>
</evidence>
<proteinExistence type="predicted"/>
<dbReference type="InterPro" id="IPR051907">
    <property type="entry name" value="DoxX-like_oxidoreductase"/>
</dbReference>
<evidence type="ECO:0000313" key="5">
    <source>
        <dbReference type="Proteomes" id="UP000276741"/>
    </source>
</evidence>
<dbReference type="InterPro" id="IPR053663">
    <property type="entry name" value="TQO_large_subunit"/>
</dbReference>
<keyword evidence="1" id="KW-1133">Transmembrane helix</keyword>
<feature type="transmembrane region" description="Helical" evidence="1">
    <location>
        <begin position="107"/>
        <end position="125"/>
    </location>
</feature>
<reference evidence="4" key="4">
    <citation type="submission" date="2020-09" db="EMBL/GenBank/DDBJ databases">
        <authorList>
            <person name="Sun Q."/>
            <person name="Ohkuma M."/>
        </authorList>
    </citation>
    <scope>NUCLEOTIDE SEQUENCE</scope>
    <source>
        <strain evidence="4">JCM 31740</strain>
    </source>
</reference>
<keyword evidence="5" id="KW-1185">Reference proteome</keyword>
<dbReference type="PANTHER" id="PTHR33452">
    <property type="entry name" value="OXIDOREDUCTASE CATD-RELATED"/>
    <property type="match status" value="1"/>
</dbReference>
<feature type="domain" description="TQO small subunit DoxD" evidence="2">
    <location>
        <begin position="18"/>
        <end position="183"/>
    </location>
</feature>
<keyword evidence="1" id="KW-0812">Transmembrane</keyword>
<dbReference type="GO" id="GO:0005886">
    <property type="term" value="C:plasma membrane"/>
    <property type="evidence" value="ECO:0007669"/>
    <property type="project" value="TreeGrafter"/>
</dbReference>
<evidence type="ECO:0000256" key="1">
    <source>
        <dbReference type="SAM" id="Phobius"/>
    </source>
</evidence>
<dbReference type="InterPro" id="IPR007301">
    <property type="entry name" value="DoxD"/>
</dbReference>
<reference evidence="4" key="1">
    <citation type="journal article" date="2014" name="Int. J. Syst. Evol. Microbiol.">
        <title>Complete genome sequence of Corynebacterium casei LMG S-19264T (=DSM 44701T), isolated from a smear-ripened cheese.</title>
        <authorList>
            <consortium name="US DOE Joint Genome Institute (JGI-PGF)"/>
            <person name="Walter F."/>
            <person name="Albersmeier A."/>
            <person name="Kalinowski J."/>
            <person name="Ruckert C."/>
        </authorList>
    </citation>
    <scope>NUCLEOTIDE SEQUENCE</scope>
    <source>
        <strain evidence="4">JCM 31740</strain>
    </source>
</reference>
<keyword evidence="1" id="KW-0472">Membrane</keyword>
<name>A0A348B254_9CREN</name>
<dbReference type="KEGG" id="sacd:HS1genome_0645"/>
<reference evidence="3" key="3">
    <citation type="journal article" date="2019" name="BMC Res. Notes">
        <title>Complete genome sequence of the Sulfodiicoccus acidiphilus strain HS-1T, the first crenarchaeon that lacks polB3, isolated from an acidic hot spring in Ohwaku-dani, Hakone, Japan.</title>
        <authorList>
            <person name="Sakai H.D."/>
            <person name="Kurosawa N."/>
        </authorList>
    </citation>
    <scope>NUCLEOTIDE SEQUENCE</scope>
    <source>
        <strain evidence="3">HS-1</strain>
    </source>
</reference>
<feature type="transmembrane region" description="Helical" evidence="1">
    <location>
        <begin position="137"/>
        <end position="155"/>
    </location>
</feature>
<dbReference type="EMBL" id="BMQS01000004">
    <property type="protein sequence ID" value="GGT90742.1"/>
    <property type="molecule type" value="Genomic_DNA"/>
</dbReference>
<dbReference type="EMBL" id="AP018553">
    <property type="protein sequence ID" value="BBD72256.1"/>
    <property type="molecule type" value="Genomic_DNA"/>
</dbReference>
<reference evidence="5" key="2">
    <citation type="submission" date="2018-04" db="EMBL/GenBank/DDBJ databases">
        <title>Complete genome sequence of Sulfodiicoccus acidiphilus strain HS-1.</title>
        <authorList>
            <person name="Sakai H.D."/>
            <person name="Kurosawa N."/>
        </authorList>
    </citation>
    <scope>NUCLEOTIDE SEQUENCE [LARGE SCALE GENOMIC DNA]</scope>
    <source>
        <strain evidence="5">HS-1</strain>
    </source>
</reference>
<sequence length="183" mass="20353">MKVSKVKLNESNSTRMEYLWPLRFAVGWMFLDGGLRKAVLKPAKLNPLSASFVGGKLVNFLPHSGPFKPFLLMTLENRPLDVAFLTIFSYLEIVVGLFLVLGVLTRLAAFGALLMSAGFAPAYWLGSTCEDEWQIGALLVAGSLVLMLTASGRTWGVDSLIYKKFGDRALSRRIPVLKWIKLW</sequence>
<evidence type="ECO:0000259" key="2">
    <source>
        <dbReference type="Pfam" id="PF04173"/>
    </source>
</evidence>
<dbReference type="Proteomes" id="UP000616143">
    <property type="component" value="Unassembled WGS sequence"/>
</dbReference>
<evidence type="ECO:0000313" key="3">
    <source>
        <dbReference type="EMBL" id="BBD72256.1"/>
    </source>
</evidence>
<dbReference type="Proteomes" id="UP000276741">
    <property type="component" value="Chromosome"/>
</dbReference>
<gene>
    <name evidence="4" type="ORF">GCM10007116_05750</name>
    <name evidence="3" type="ORF">HS1genome_0645</name>
</gene>
<dbReference type="Pfam" id="PF04173">
    <property type="entry name" value="DoxD"/>
    <property type="match status" value="1"/>
</dbReference>
<protein>
    <submittedName>
        <fullName evidence="3">Quinol oxidase</fullName>
    </submittedName>
</protein>
<accession>A0A348B254</accession>
<dbReference type="PANTHER" id="PTHR33452:SF1">
    <property type="entry name" value="INNER MEMBRANE PROTEIN YPHA-RELATED"/>
    <property type="match status" value="1"/>
</dbReference>